<sequence>MQIESIRHKVLRRFVESGKPKGVIEPQRISDMLDLLRFSGSFDELALPPNYGFHALTGDRKGAYAMTVTRNWRLTFTKVDERTVADLDLEDYH</sequence>
<accession>A0A419RRA2</accession>
<dbReference type="Gene3D" id="3.30.2310.20">
    <property type="entry name" value="RelE-like"/>
    <property type="match status" value="1"/>
</dbReference>
<evidence type="ECO:0000313" key="2">
    <source>
        <dbReference type="Proteomes" id="UP000285232"/>
    </source>
</evidence>
<dbReference type="AlphaFoldDB" id="A0A419RRA2"/>
<dbReference type="RefSeq" id="WP_120047171.1">
    <property type="nucleotide sequence ID" value="NZ_RAHX01000001.1"/>
</dbReference>
<proteinExistence type="predicted"/>
<dbReference type="Proteomes" id="UP000285232">
    <property type="component" value="Unassembled WGS sequence"/>
</dbReference>
<dbReference type="EMBL" id="RAHX01000001">
    <property type="protein sequence ID" value="RJY08284.1"/>
    <property type="molecule type" value="Genomic_DNA"/>
</dbReference>
<gene>
    <name evidence="1" type="ORF">D6201_01945</name>
</gene>
<name>A0A419RRA2_9SPHN</name>
<protein>
    <submittedName>
        <fullName evidence="1">Plasmid maintenance system killer</fullName>
    </submittedName>
</protein>
<dbReference type="InterPro" id="IPR035093">
    <property type="entry name" value="RelE/ParE_toxin_dom_sf"/>
</dbReference>
<dbReference type="Pfam" id="PF05015">
    <property type="entry name" value="HigB-like_toxin"/>
    <property type="match status" value="1"/>
</dbReference>
<dbReference type="SUPFAM" id="SSF143011">
    <property type="entry name" value="RelE-like"/>
    <property type="match status" value="1"/>
</dbReference>
<reference evidence="1 2" key="1">
    <citation type="journal article" date="2017" name="Int. J. Syst. Evol. Microbiol.">
        <title>Erythrobacter aquimixticola sp. nov., isolated from the junction between the ocean and a freshwater spring.</title>
        <authorList>
            <person name="Park S."/>
            <person name="Jung Y.T."/>
            <person name="Choi S.J."/>
            <person name="Yoon J.H."/>
        </authorList>
    </citation>
    <scope>NUCLEOTIDE SEQUENCE [LARGE SCALE GENOMIC DNA]</scope>
    <source>
        <strain evidence="1 2">JSSK-14</strain>
    </source>
</reference>
<keyword evidence="2" id="KW-1185">Reference proteome</keyword>
<dbReference type="InterPro" id="IPR007711">
    <property type="entry name" value="HigB-1"/>
</dbReference>
<organism evidence="1 2">
    <name type="scientific">Aurantiacibacter aquimixticola</name>
    <dbReference type="NCBI Taxonomy" id="1958945"/>
    <lineage>
        <taxon>Bacteria</taxon>
        <taxon>Pseudomonadati</taxon>
        <taxon>Pseudomonadota</taxon>
        <taxon>Alphaproteobacteria</taxon>
        <taxon>Sphingomonadales</taxon>
        <taxon>Erythrobacteraceae</taxon>
        <taxon>Aurantiacibacter</taxon>
    </lineage>
</organism>
<evidence type="ECO:0000313" key="1">
    <source>
        <dbReference type="EMBL" id="RJY08284.1"/>
    </source>
</evidence>
<dbReference type="OrthoDB" id="9801102at2"/>
<comment type="caution">
    <text evidence="1">The sequence shown here is derived from an EMBL/GenBank/DDBJ whole genome shotgun (WGS) entry which is preliminary data.</text>
</comment>